<dbReference type="Gene3D" id="3.50.50.60">
    <property type="entry name" value="FAD/NAD(P)-binding domain"/>
    <property type="match status" value="2"/>
</dbReference>
<keyword evidence="5" id="KW-0503">Monooxygenase</keyword>
<dbReference type="RefSeq" id="XP_056554939.1">
    <property type="nucleotide sequence ID" value="XM_056699526.1"/>
</dbReference>
<dbReference type="GeneID" id="81438705"/>
<name>A0A9W9S260_9EURO</name>
<dbReference type="Pfam" id="PF01494">
    <property type="entry name" value="FAD_binding_3"/>
    <property type="match status" value="1"/>
</dbReference>
<comment type="caution">
    <text evidence="7">The sequence shown here is derived from an EMBL/GenBank/DDBJ whole genome shotgun (WGS) entry which is preliminary data.</text>
</comment>
<keyword evidence="2" id="KW-0285">Flavoprotein</keyword>
<dbReference type="InterPro" id="IPR050493">
    <property type="entry name" value="FAD-dep_Monooxygenase_BioMet"/>
</dbReference>
<feature type="domain" description="FAD-binding" evidence="6">
    <location>
        <begin position="98"/>
        <end position="281"/>
    </location>
</feature>
<reference evidence="7" key="2">
    <citation type="journal article" date="2023" name="IMA Fungus">
        <title>Comparative genomic study of the Penicillium genus elucidates a diverse pangenome and 15 lateral gene transfer events.</title>
        <authorList>
            <person name="Petersen C."/>
            <person name="Sorensen T."/>
            <person name="Nielsen M.R."/>
            <person name="Sondergaard T.E."/>
            <person name="Sorensen J.L."/>
            <person name="Fitzpatrick D.A."/>
            <person name="Frisvad J.C."/>
            <person name="Nielsen K.L."/>
        </authorList>
    </citation>
    <scope>NUCLEOTIDE SEQUENCE</scope>
    <source>
        <strain evidence="7">IBT 29864</strain>
    </source>
</reference>
<keyword evidence="3" id="KW-0274">FAD</keyword>
<gene>
    <name evidence="7" type="ORF">N7496_006597</name>
</gene>
<evidence type="ECO:0000256" key="1">
    <source>
        <dbReference type="ARBA" id="ARBA00007992"/>
    </source>
</evidence>
<dbReference type="PANTHER" id="PTHR13789">
    <property type="entry name" value="MONOOXYGENASE"/>
    <property type="match status" value="1"/>
</dbReference>
<dbReference type="OrthoDB" id="9993796at2759"/>
<dbReference type="PANTHER" id="PTHR13789:SF314">
    <property type="entry name" value="FAD-BINDING DOMAIN-CONTAINING PROTEIN"/>
    <property type="match status" value="1"/>
</dbReference>
<dbReference type="SUPFAM" id="SSF54373">
    <property type="entry name" value="FAD-linked reductases, C-terminal domain"/>
    <property type="match status" value="1"/>
</dbReference>
<dbReference type="Proteomes" id="UP001147782">
    <property type="component" value="Unassembled WGS sequence"/>
</dbReference>
<dbReference type="SUPFAM" id="SSF51905">
    <property type="entry name" value="FAD/NAD(P)-binding domain"/>
    <property type="match status" value="1"/>
</dbReference>
<evidence type="ECO:0000313" key="7">
    <source>
        <dbReference type="EMBL" id="KAJ5370505.1"/>
    </source>
</evidence>
<proteinExistence type="inferred from homology"/>
<dbReference type="InterPro" id="IPR002938">
    <property type="entry name" value="FAD-bd"/>
</dbReference>
<evidence type="ECO:0000256" key="2">
    <source>
        <dbReference type="ARBA" id="ARBA00022630"/>
    </source>
</evidence>
<organism evidence="7 8">
    <name type="scientific">Penicillium cataractarum</name>
    <dbReference type="NCBI Taxonomy" id="2100454"/>
    <lineage>
        <taxon>Eukaryota</taxon>
        <taxon>Fungi</taxon>
        <taxon>Dikarya</taxon>
        <taxon>Ascomycota</taxon>
        <taxon>Pezizomycotina</taxon>
        <taxon>Eurotiomycetes</taxon>
        <taxon>Eurotiomycetidae</taxon>
        <taxon>Eurotiales</taxon>
        <taxon>Aspergillaceae</taxon>
        <taxon>Penicillium</taxon>
    </lineage>
</organism>
<dbReference type="EMBL" id="JAPZBS010000005">
    <property type="protein sequence ID" value="KAJ5370505.1"/>
    <property type="molecule type" value="Genomic_DNA"/>
</dbReference>
<dbReference type="GO" id="GO:0071949">
    <property type="term" value="F:FAD binding"/>
    <property type="evidence" value="ECO:0007669"/>
    <property type="project" value="InterPro"/>
</dbReference>
<dbReference type="InterPro" id="IPR036188">
    <property type="entry name" value="FAD/NAD-bd_sf"/>
</dbReference>
<accession>A0A9W9S260</accession>
<dbReference type="PRINTS" id="PR00420">
    <property type="entry name" value="RNGMNOXGNASE"/>
</dbReference>
<protein>
    <recommendedName>
        <fullName evidence="6">FAD-binding domain-containing protein</fullName>
    </recommendedName>
</protein>
<evidence type="ECO:0000256" key="4">
    <source>
        <dbReference type="ARBA" id="ARBA00023002"/>
    </source>
</evidence>
<evidence type="ECO:0000313" key="8">
    <source>
        <dbReference type="Proteomes" id="UP001147782"/>
    </source>
</evidence>
<sequence length="365" mass="40650">MSNREFRIVIVGGGIAGLSAAVALRAENRDIKVLEKSAQLKEIGAGISLQPNASKQDLQDILKEAAIDPKRPGRPVSILTSKNVCYCNTAEGIVTTEDGSIFEADLVIGADGIKSRIREFICGDKIDAMPTGISAYRFLIPMEKIEAETEFTRHINPRDEFTTMVLCHDRRLVMGPIRHGESFSVVALVPDEKMHEDSSHTNWTSSGSITSFLDSFSVLPTWLLKPFQNITSLGLWQLRDLDPLDTWFKDHAIVIGDAAHAMLPTQGQGASQAVEDAEALAAFFEDIESRPSAEDVQARLAKVFEARYERATLIQKYSRQQGKPATEKNSIEIQMKPEEFAEFNYSYQGAKQWLENAQLKRMRSD</sequence>
<dbReference type="GO" id="GO:0004497">
    <property type="term" value="F:monooxygenase activity"/>
    <property type="evidence" value="ECO:0007669"/>
    <property type="project" value="UniProtKB-KW"/>
</dbReference>
<keyword evidence="8" id="KW-1185">Reference proteome</keyword>
<comment type="similarity">
    <text evidence="1">Belongs to the paxM FAD-dependent monooxygenase family.</text>
</comment>
<keyword evidence="4" id="KW-0560">Oxidoreductase</keyword>
<evidence type="ECO:0000256" key="3">
    <source>
        <dbReference type="ARBA" id="ARBA00022827"/>
    </source>
</evidence>
<reference evidence="7" key="1">
    <citation type="submission" date="2022-11" db="EMBL/GenBank/DDBJ databases">
        <authorList>
            <person name="Petersen C."/>
        </authorList>
    </citation>
    <scope>NUCLEOTIDE SEQUENCE</scope>
    <source>
        <strain evidence="7">IBT 29864</strain>
    </source>
</reference>
<dbReference type="AlphaFoldDB" id="A0A9W9S260"/>
<dbReference type="Pfam" id="PF13450">
    <property type="entry name" value="NAD_binding_8"/>
    <property type="match status" value="1"/>
</dbReference>
<evidence type="ECO:0000259" key="6">
    <source>
        <dbReference type="Pfam" id="PF01494"/>
    </source>
</evidence>
<evidence type="ECO:0000256" key="5">
    <source>
        <dbReference type="ARBA" id="ARBA00023033"/>
    </source>
</evidence>